<dbReference type="Pfam" id="PF04796">
    <property type="entry name" value="RepA_C"/>
    <property type="match status" value="1"/>
</dbReference>
<dbReference type="AlphaFoldDB" id="A0A6L9Y811"/>
<dbReference type="GO" id="GO:0016301">
    <property type="term" value="F:kinase activity"/>
    <property type="evidence" value="ECO:0007669"/>
    <property type="project" value="UniProtKB-KW"/>
</dbReference>
<accession>A0A6L9Y811</accession>
<name>A0A6L9Y811_9BURK</name>
<evidence type="ECO:0000313" key="2">
    <source>
        <dbReference type="Proteomes" id="UP000477651"/>
    </source>
</evidence>
<gene>
    <name evidence="1" type="ORF">F9B74_09380</name>
</gene>
<dbReference type="Proteomes" id="UP000477651">
    <property type="component" value="Unassembled WGS sequence"/>
</dbReference>
<reference evidence="1 2" key="1">
    <citation type="submission" date="2020-02" db="EMBL/GenBank/DDBJ databases">
        <title>Pelistega sp. NLN82 were isolated from wild rodents of the Hainan Island.</title>
        <authorList>
            <person name="Niu N."/>
            <person name="Zhou J."/>
        </authorList>
    </citation>
    <scope>NUCLEOTIDE SEQUENCE [LARGE SCALE GENOMIC DNA]</scope>
    <source>
        <strain evidence="1 2">NLN82</strain>
    </source>
</reference>
<proteinExistence type="predicted"/>
<keyword evidence="1" id="KW-0808">Transferase</keyword>
<keyword evidence="2" id="KW-1185">Reference proteome</keyword>
<dbReference type="InterPro" id="IPR006881">
    <property type="entry name" value="RepA_C"/>
</dbReference>
<protein>
    <submittedName>
        <fullName evidence="1">Protein kinase</fullName>
    </submittedName>
</protein>
<keyword evidence="1" id="KW-0418">Kinase</keyword>
<comment type="caution">
    <text evidence="1">The sequence shown here is derived from an EMBL/GenBank/DDBJ whole genome shotgun (WGS) entry which is preliminary data.</text>
</comment>
<organism evidence="1 2">
    <name type="scientific">Pelistega ratti</name>
    <dbReference type="NCBI Taxonomy" id="2652177"/>
    <lineage>
        <taxon>Bacteria</taxon>
        <taxon>Pseudomonadati</taxon>
        <taxon>Pseudomonadota</taxon>
        <taxon>Betaproteobacteria</taxon>
        <taxon>Burkholderiales</taxon>
        <taxon>Alcaligenaceae</taxon>
        <taxon>Pelistega</taxon>
    </lineage>
</organism>
<dbReference type="RefSeq" id="WP_163764926.1">
    <property type="nucleotide sequence ID" value="NZ_JAAGYR010000021.1"/>
</dbReference>
<evidence type="ECO:0000313" key="1">
    <source>
        <dbReference type="EMBL" id="NEN76519.1"/>
    </source>
</evidence>
<dbReference type="EMBL" id="JAAGYR010000021">
    <property type="protein sequence ID" value="NEN76519.1"/>
    <property type="molecule type" value="Genomic_DNA"/>
</dbReference>
<sequence>MKIIDKTIELGFTSRALAQISLPHSKLNTHYFERTSGLMTLSVVSVPKIGLPYGTYPRLLLAWLCSEAVRTQSPILHLGSNQTEFLKKLKLHTGGSYIAPLKDQTNRLLSSVFRLDFADKNLKGFKHLLLADSGFEFWEPQTGEWEAYIKLTTDFFNDIINNPVPIDLNVLHELRKSPMAMDVYTWLVYRTFGILSTGNRPVKIAWTDLQAQFGANYGSPVNNELFELNTEVILQRERQGLIDFRRKFIVALQKIKCHYPELEQIIAADSKFLTINNGTKMIK</sequence>